<evidence type="ECO:0000256" key="9">
    <source>
        <dbReference type="ARBA" id="ARBA00023163"/>
    </source>
</evidence>
<dbReference type="PRINTS" id="PR00386">
    <property type="entry name" value="P53SUPPRESSR"/>
</dbReference>
<dbReference type="CDD" id="cd08367">
    <property type="entry name" value="P53"/>
    <property type="match status" value="1"/>
</dbReference>
<sequence length="458" mass="51255">MRFKKAPLRSGGELTNSKGGEGRNGTKTSMISASEHEMEQKPDTKMLMARLVPLTNENLKAALSRPRTYGNSTRKGGFSSPPSTDEETQEAQAKLRQYEALGLIKVEVDEHQDHLEPTPQPSTISNNCQPTTVQCQNQGSNNVVLYTIPQSTFVQQPQGTLHVAQKGGSGVIDVPSFKDMKGEYDFTVSVEEKERTTKSPMWLMSKITNKLYTNINKAVPFEVRMNKNAQRRQFYVRSTVVFSSVQFRLSNVMRCPNHASPSDATNHEFPYPEHVVRADHPDAKYLTSPCGRLSVRVPLDATDGLCYAPILLRFMCLGSCVGGINRRPIAIILTLEDREGVACGRKVIDVRVCACPTRDIKTDEAAFANKGPKRKSSVLGHQDKTTTVVSKKPKNVEIKSERNEDDCLYNIPVRGKKLYDFLTKMKAVYYQTHPEYAAKYPDDLIRCDPAIDAFQDQQ</sequence>
<comment type="caution">
    <text evidence="15">The sequence shown here is derived from an EMBL/GenBank/DDBJ whole genome shotgun (WGS) entry which is preliminary data.</text>
</comment>
<keyword evidence="4 11" id="KW-0479">Metal-binding</keyword>
<keyword evidence="7" id="KW-0238">DNA-binding</keyword>
<feature type="binding site" evidence="11">
    <location>
        <position position="320"/>
    </location>
    <ligand>
        <name>Zn(2+)</name>
        <dbReference type="ChEBI" id="CHEBI:29105"/>
    </ligand>
</feature>
<evidence type="ECO:0000256" key="5">
    <source>
        <dbReference type="ARBA" id="ARBA00022833"/>
    </source>
</evidence>
<dbReference type="Gene3D" id="2.60.40.720">
    <property type="match status" value="1"/>
</dbReference>
<evidence type="ECO:0000256" key="7">
    <source>
        <dbReference type="ARBA" id="ARBA00023125"/>
    </source>
</evidence>
<feature type="region of interest" description="Disordered" evidence="13">
    <location>
        <begin position="62"/>
        <end position="93"/>
    </location>
</feature>
<evidence type="ECO:0000256" key="10">
    <source>
        <dbReference type="ARBA" id="ARBA00023242"/>
    </source>
</evidence>
<feature type="region of interest" description="Disordered" evidence="13">
    <location>
        <begin position="1"/>
        <end position="42"/>
    </location>
</feature>
<evidence type="ECO:0000256" key="6">
    <source>
        <dbReference type="ARBA" id="ARBA00023015"/>
    </source>
</evidence>
<comment type="cofactor">
    <cofactor evidence="11">
        <name>Zn(2+)</name>
        <dbReference type="ChEBI" id="CHEBI:29105"/>
    </cofactor>
    <text evidence="11">Binds 1 zinc ion per subunit.</text>
</comment>
<dbReference type="GO" id="GO:0046872">
    <property type="term" value="F:metal ion binding"/>
    <property type="evidence" value="ECO:0007669"/>
    <property type="project" value="UniProtKB-KW"/>
</dbReference>
<dbReference type="EMBL" id="JAXCGZ010020993">
    <property type="protein sequence ID" value="KAK7062972.1"/>
    <property type="molecule type" value="Genomic_DNA"/>
</dbReference>
<keyword evidence="5 11" id="KW-0862">Zinc</keyword>
<evidence type="ECO:0000313" key="16">
    <source>
        <dbReference type="Proteomes" id="UP001381693"/>
    </source>
</evidence>
<keyword evidence="9" id="KW-0804">Transcription</keyword>
<evidence type="ECO:0000256" key="1">
    <source>
        <dbReference type="ARBA" id="ARBA00004123"/>
    </source>
</evidence>
<keyword evidence="10" id="KW-0539">Nucleus</keyword>
<dbReference type="InterPro" id="IPR011615">
    <property type="entry name" value="p53_DNA-bd"/>
</dbReference>
<keyword evidence="3" id="KW-0053">Apoptosis</keyword>
<feature type="binding site" evidence="11">
    <location>
        <position position="316"/>
    </location>
    <ligand>
        <name>Zn(2+)</name>
        <dbReference type="ChEBI" id="CHEBI:29105"/>
    </ligand>
</feature>
<evidence type="ECO:0000256" key="12">
    <source>
        <dbReference type="PIRSR" id="PIRSR602117-2"/>
    </source>
</evidence>
<dbReference type="InterPro" id="IPR012346">
    <property type="entry name" value="p53/RUNT-type_TF_DNA-bd_sf"/>
</dbReference>
<feature type="binding site" evidence="11">
    <location>
        <position position="258"/>
    </location>
    <ligand>
        <name>Zn(2+)</name>
        <dbReference type="ChEBI" id="CHEBI:29105"/>
    </ligand>
</feature>
<dbReference type="GO" id="GO:0006915">
    <property type="term" value="P:apoptotic process"/>
    <property type="evidence" value="ECO:0007669"/>
    <property type="project" value="UniProtKB-KW"/>
</dbReference>
<dbReference type="PANTHER" id="PTHR11447:SF16">
    <property type="entry name" value="P53 PROTEIN LONG FORM VARIANT 1"/>
    <property type="match status" value="1"/>
</dbReference>
<dbReference type="InterPro" id="IPR008967">
    <property type="entry name" value="p53-like_TF_DNA-bd_sf"/>
</dbReference>
<dbReference type="SUPFAM" id="SSF49417">
    <property type="entry name" value="p53-like transcription factors"/>
    <property type="match status" value="1"/>
</dbReference>
<evidence type="ECO:0000313" key="15">
    <source>
        <dbReference type="EMBL" id="KAK7062972.1"/>
    </source>
</evidence>
<name>A0AAN8WEC1_HALRR</name>
<dbReference type="GO" id="GO:0000981">
    <property type="term" value="F:DNA-binding transcription factor activity, RNA polymerase II-specific"/>
    <property type="evidence" value="ECO:0007669"/>
    <property type="project" value="TreeGrafter"/>
</dbReference>
<reference evidence="15 16" key="1">
    <citation type="submission" date="2023-11" db="EMBL/GenBank/DDBJ databases">
        <title>Halocaridina rubra genome assembly.</title>
        <authorList>
            <person name="Smith C."/>
        </authorList>
    </citation>
    <scope>NUCLEOTIDE SEQUENCE [LARGE SCALE GENOMIC DNA]</scope>
    <source>
        <strain evidence="15">EP-1</strain>
        <tissue evidence="15">Whole</tissue>
    </source>
</reference>
<protein>
    <submittedName>
        <fullName evidence="15">Induces growth arrest or apoptosis depending on the physiological circumstances and cell type</fullName>
    </submittedName>
</protein>
<feature type="site" description="Interaction with DNA" evidence="12">
    <location>
        <position position="198"/>
    </location>
</feature>
<evidence type="ECO:0000259" key="14">
    <source>
        <dbReference type="Pfam" id="PF00870"/>
    </source>
</evidence>
<keyword evidence="16" id="KW-1185">Reference proteome</keyword>
<evidence type="ECO:0000256" key="4">
    <source>
        <dbReference type="ARBA" id="ARBA00022723"/>
    </source>
</evidence>
<evidence type="ECO:0000256" key="13">
    <source>
        <dbReference type="SAM" id="MobiDB-lite"/>
    </source>
</evidence>
<dbReference type="AlphaFoldDB" id="A0AAN8WEC1"/>
<dbReference type="InterPro" id="IPR002117">
    <property type="entry name" value="p53_tumour_suppressor"/>
</dbReference>
<feature type="binding site" evidence="11">
    <location>
        <position position="255"/>
    </location>
    <ligand>
        <name>Zn(2+)</name>
        <dbReference type="ChEBI" id="CHEBI:29105"/>
    </ligand>
</feature>
<dbReference type="Proteomes" id="UP001381693">
    <property type="component" value="Unassembled WGS sequence"/>
</dbReference>
<gene>
    <name evidence="15" type="primary">TP53</name>
    <name evidence="15" type="ORF">SK128_010167</name>
</gene>
<comment type="similarity">
    <text evidence="2">Belongs to the p53 family.</text>
</comment>
<keyword evidence="8" id="KW-0010">Activator</keyword>
<dbReference type="Pfam" id="PF00870">
    <property type="entry name" value="P53"/>
    <property type="match status" value="1"/>
</dbReference>
<keyword evidence="6" id="KW-0805">Transcription regulation</keyword>
<evidence type="ECO:0000256" key="3">
    <source>
        <dbReference type="ARBA" id="ARBA00022703"/>
    </source>
</evidence>
<dbReference type="GO" id="GO:0000978">
    <property type="term" value="F:RNA polymerase II cis-regulatory region sequence-specific DNA binding"/>
    <property type="evidence" value="ECO:0007669"/>
    <property type="project" value="TreeGrafter"/>
</dbReference>
<evidence type="ECO:0000256" key="8">
    <source>
        <dbReference type="ARBA" id="ARBA00023159"/>
    </source>
</evidence>
<dbReference type="GO" id="GO:0005634">
    <property type="term" value="C:nucleus"/>
    <property type="evidence" value="ECO:0007669"/>
    <property type="project" value="UniProtKB-SubCell"/>
</dbReference>
<dbReference type="PANTHER" id="PTHR11447">
    <property type="entry name" value="CELLULAR TUMOR ANTIGEN P53"/>
    <property type="match status" value="1"/>
</dbReference>
<organism evidence="15 16">
    <name type="scientific">Halocaridina rubra</name>
    <name type="common">Hawaiian red shrimp</name>
    <dbReference type="NCBI Taxonomy" id="373956"/>
    <lineage>
        <taxon>Eukaryota</taxon>
        <taxon>Metazoa</taxon>
        <taxon>Ecdysozoa</taxon>
        <taxon>Arthropoda</taxon>
        <taxon>Crustacea</taxon>
        <taxon>Multicrustacea</taxon>
        <taxon>Malacostraca</taxon>
        <taxon>Eumalacostraca</taxon>
        <taxon>Eucarida</taxon>
        <taxon>Decapoda</taxon>
        <taxon>Pleocyemata</taxon>
        <taxon>Caridea</taxon>
        <taxon>Atyoidea</taxon>
        <taxon>Atyidae</taxon>
        <taxon>Halocaridina</taxon>
    </lineage>
</organism>
<evidence type="ECO:0000256" key="2">
    <source>
        <dbReference type="ARBA" id="ARBA00006167"/>
    </source>
</evidence>
<evidence type="ECO:0000256" key="11">
    <source>
        <dbReference type="PIRSR" id="PIRSR602117-1"/>
    </source>
</evidence>
<accession>A0AAN8WEC1</accession>
<feature type="domain" description="p53 DNA-binding" evidence="14">
    <location>
        <begin position="179"/>
        <end position="366"/>
    </location>
</feature>
<proteinExistence type="inferred from homology"/>
<comment type="subcellular location">
    <subcellularLocation>
        <location evidence="1">Nucleus</location>
    </subcellularLocation>
</comment>